<name>A0ABR0A334_9CRUS</name>
<dbReference type="PANTHER" id="PTHR11972">
    <property type="entry name" value="NADPH OXIDASE"/>
    <property type="match status" value="1"/>
</dbReference>
<evidence type="ECO:0000256" key="1">
    <source>
        <dbReference type="ARBA" id="ARBA00004141"/>
    </source>
</evidence>
<dbReference type="InterPro" id="IPR039261">
    <property type="entry name" value="FNR_nucleotide-bd"/>
</dbReference>
<dbReference type="Pfam" id="PF08022">
    <property type="entry name" value="FAD_binding_8"/>
    <property type="match status" value="1"/>
</dbReference>
<dbReference type="SMART" id="SM00054">
    <property type="entry name" value="EFh"/>
    <property type="match status" value="5"/>
</dbReference>
<evidence type="ECO:0000256" key="10">
    <source>
        <dbReference type="SAM" id="MobiDB-lite"/>
    </source>
</evidence>
<evidence type="ECO:0000256" key="4">
    <source>
        <dbReference type="ARBA" id="ARBA00022827"/>
    </source>
</evidence>
<feature type="transmembrane region" description="Helical" evidence="11">
    <location>
        <begin position="424"/>
        <end position="448"/>
    </location>
</feature>
<dbReference type="CDD" id="cd00051">
    <property type="entry name" value="EFh"/>
    <property type="match status" value="2"/>
</dbReference>
<keyword evidence="8" id="KW-0560">Oxidoreductase</keyword>
<dbReference type="Pfam" id="PF13833">
    <property type="entry name" value="EF-hand_8"/>
    <property type="match status" value="1"/>
</dbReference>
<reference evidence="14 15" key="1">
    <citation type="journal article" date="2023" name="Nucleic Acids Res.">
        <title>The hologenome of Daphnia magna reveals possible DNA methylation and microbiome-mediated evolution of the host genome.</title>
        <authorList>
            <person name="Chaturvedi A."/>
            <person name="Li X."/>
            <person name="Dhandapani V."/>
            <person name="Marshall H."/>
            <person name="Kissane S."/>
            <person name="Cuenca-Cambronero M."/>
            <person name="Asole G."/>
            <person name="Calvet F."/>
            <person name="Ruiz-Romero M."/>
            <person name="Marangio P."/>
            <person name="Guigo R."/>
            <person name="Rago D."/>
            <person name="Mirbahai L."/>
            <person name="Eastwood N."/>
            <person name="Colbourne J.K."/>
            <person name="Zhou J."/>
            <person name="Mallon E."/>
            <person name="Orsini L."/>
        </authorList>
    </citation>
    <scope>NUCLEOTIDE SEQUENCE [LARGE SCALE GENOMIC DNA]</scope>
    <source>
        <strain evidence="14">LRV0_1</strain>
    </source>
</reference>
<dbReference type="SUPFAM" id="SSF52343">
    <property type="entry name" value="Ferredoxin reductase-like, C-terminal NADP-linked domain"/>
    <property type="match status" value="1"/>
</dbReference>
<keyword evidence="7 11" id="KW-1133">Transmembrane helix</keyword>
<dbReference type="PROSITE" id="PS51384">
    <property type="entry name" value="FAD_FR"/>
    <property type="match status" value="1"/>
</dbReference>
<organism evidence="14 15">
    <name type="scientific">Daphnia magna</name>
    <dbReference type="NCBI Taxonomy" id="35525"/>
    <lineage>
        <taxon>Eukaryota</taxon>
        <taxon>Metazoa</taxon>
        <taxon>Ecdysozoa</taxon>
        <taxon>Arthropoda</taxon>
        <taxon>Crustacea</taxon>
        <taxon>Branchiopoda</taxon>
        <taxon>Diplostraca</taxon>
        <taxon>Cladocera</taxon>
        <taxon>Anomopoda</taxon>
        <taxon>Daphniidae</taxon>
        <taxon>Daphnia</taxon>
    </lineage>
</organism>
<evidence type="ECO:0000256" key="11">
    <source>
        <dbReference type="SAM" id="Phobius"/>
    </source>
</evidence>
<dbReference type="InterPro" id="IPR013112">
    <property type="entry name" value="FAD-bd_8"/>
</dbReference>
<proteinExistence type="predicted"/>
<feature type="compositionally biased region" description="Low complexity" evidence="10">
    <location>
        <begin position="13"/>
        <end position="27"/>
    </location>
</feature>
<protein>
    <recommendedName>
        <fullName evidence="16">NADPH oxidase 5</fullName>
    </recommendedName>
</protein>
<dbReference type="Gene3D" id="1.10.238.10">
    <property type="entry name" value="EF-hand"/>
    <property type="match status" value="2"/>
</dbReference>
<dbReference type="Gene3D" id="3.40.50.80">
    <property type="entry name" value="Nucleotide-binding domain of ferredoxin-NADP reductase (FNR) module"/>
    <property type="match status" value="1"/>
</dbReference>
<dbReference type="Pfam" id="PF08030">
    <property type="entry name" value="NAD_binding_6"/>
    <property type="match status" value="1"/>
</dbReference>
<keyword evidence="15" id="KW-1185">Reference proteome</keyword>
<gene>
    <name evidence="14" type="ORF">OUZ56_001398</name>
</gene>
<evidence type="ECO:0000256" key="3">
    <source>
        <dbReference type="ARBA" id="ARBA00022692"/>
    </source>
</evidence>
<feature type="region of interest" description="Disordered" evidence="10">
    <location>
        <begin position="1"/>
        <end position="35"/>
    </location>
</feature>
<dbReference type="SUPFAM" id="SSF47473">
    <property type="entry name" value="EF-hand"/>
    <property type="match status" value="2"/>
</dbReference>
<keyword evidence="9 11" id="KW-0472">Membrane</keyword>
<dbReference type="SFLD" id="SFLDS00052">
    <property type="entry name" value="Ferric_Reductase_Domain"/>
    <property type="match status" value="1"/>
</dbReference>
<evidence type="ECO:0000256" key="2">
    <source>
        <dbReference type="ARBA" id="ARBA00022630"/>
    </source>
</evidence>
<dbReference type="InterPro" id="IPR017927">
    <property type="entry name" value="FAD-bd_FR_type"/>
</dbReference>
<feature type="transmembrane region" description="Helical" evidence="11">
    <location>
        <begin position="469"/>
        <end position="490"/>
    </location>
</feature>
<dbReference type="Gene3D" id="2.40.30.10">
    <property type="entry name" value="Translation factors"/>
    <property type="match status" value="1"/>
</dbReference>
<evidence type="ECO:0000256" key="9">
    <source>
        <dbReference type="ARBA" id="ARBA00023136"/>
    </source>
</evidence>
<dbReference type="EMBL" id="JAOYFB010000036">
    <property type="protein sequence ID" value="KAK4019374.1"/>
    <property type="molecule type" value="Genomic_DNA"/>
</dbReference>
<evidence type="ECO:0000256" key="7">
    <source>
        <dbReference type="ARBA" id="ARBA00022989"/>
    </source>
</evidence>
<evidence type="ECO:0000256" key="5">
    <source>
        <dbReference type="ARBA" id="ARBA00022837"/>
    </source>
</evidence>
<feature type="compositionally biased region" description="Basic and acidic residues" evidence="10">
    <location>
        <begin position="879"/>
        <end position="893"/>
    </location>
</feature>
<feature type="domain" description="EF-hand" evidence="12">
    <location>
        <begin position="236"/>
        <end position="271"/>
    </location>
</feature>
<feature type="transmembrane region" description="Helical" evidence="11">
    <location>
        <begin position="395"/>
        <end position="418"/>
    </location>
</feature>
<dbReference type="CDD" id="cd06186">
    <property type="entry name" value="NOX_Duox_like_FAD_NADP"/>
    <property type="match status" value="2"/>
</dbReference>
<dbReference type="InterPro" id="IPR018247">
    <property type="entry name" value="EF_Hand_1_Ca_BS"/>
</dbReference>
<feature type="region of interest" description="Disordered" evidence="10">
    <location>
        <begin position="791"/>
        <end position="896"/>
    </location>
</feature>
<evidence type="ECO:0000256" key="8">
    <source>
        <dbReference type="ARBA" id="ARBA00023002"/>
    </source>
</evidence>
<dbReference type="Pfam" id="PF01794">
    <property type="entry name" value="Ferric_reduct"/>
    <property type="match status" value="1"/>
</dbReference>
<keyword evidence="4" id="KW-0274">FAD</keyword>
<dbReference type="InterPro" id="IPR011992">
    <property type="entry name" value="EF-hand-dom_pair"/>
</dbReference>
<evidence type="ECO:0000313" key="15">
    <source>
        <dbReference type="Proteomes" id="UP001234178"/>
    </source>
</evidence>
<dbReference type="Proteomes" id="UP001234178">
    <property type="component" value="Unassembled WGS sequence"/>
</dbReference>
<dbReference type="InterPro" id="IPR002048">
    <property type="entry name" value="EF_hand_dom"/>
</dbReference>
<keyword evidence="5" id="KW-0106">Calcium</keyword>
<accession>A0ABR0A334</accession>
<evidence type="ECO:0000256" key="6">
    <source>
        <dbReference type="ARBA" id="ARBA00022857"/>
    </source>
</evidence>
<dbReference type="InterPro" id="IPR013130">
    <property type="entry name" value="Fe3_Rdtase_TM_dom"/>
</dbReference>
<feature type="domain" description="EF-hand" evidence="12">
    <location>
        <begin position="272"/>
        <end position="307"/>
    </location>
</feature>
<evidence type="ECO:0008006" key="16">
    <source>
        <dbReference type="Google" id="ProtNLM"/>
    </source>
</evidence>
<keyword evidence="2" id="KW-0285">Flavoprotein</keyword>
<dbReference type="PANTHER" id="PTHR11972:SF58">
    <property type="entry name" value="NADPH OXIDASE 5"/>
    <property type="match status" value="1"/>
</dbReference>
<feature type="transmembrane region" description="Helical" evidence="11">
    <location>
        <begin position="566"/>
        <end position="583"/>
    </location>
</feature>
<dbReference type="SFLD" id="SFLDG01169">
    <property type="entry name" value="NADPH_oxidase_subgroup_(NOX)"/>
    <property type="match status" value="1"/>
</dbReference>
<dbReference type="PROSITE" id="PS00018">
    <property type="entry name" value="EF_HAND_1"/>
    <property type="match status" value="1"/>
</dbReference>
<evidence type="ECO:0000313" key="14">
    <source>
        <dbReference type="EMBL" id="KAK4019374.1"/>
    </source>
</evidence>
<keyword evidence="3 11" id="KW-0812">Transmembrane</keyword>
<dbReference type="InterPro" id="IPR013121">
    <property type="entry name" value="Fe_red_NAD-bd_6"/>
</dbReference>
<comment type="subcellular location">
    <subcellularLocation>
        <location evidence="1">Membrane</location>
        <topology evidence="1">Multi-pass membrane protein</topology>
    </subcellularLocation>
</comment>
<dbReference type="InterPro" id="IPR017938">
    <property type="entry name" value="Riboflavin_synthase-like_b-brl"/>
</dbReference>
<feature type="compositionally biased region" description="Basic and acidic residues" evidence="10">
    <location>
        <begin position="813"/>
        <end position="825"/>
    </location>
</feature>
<dbReference type="SUPFAM" id="SSF63380">
    <property type="entry name" value="Riboflavin synthase domain-like"/>
    <property type="match status" value="1"/>
</dbReference>
<evidence type="ECO:0000259" key="12">
    <source>
        <dbReference type="PROSITE" id="PS50222"/>
    </source>
</evidence>
<evidence type="ECO:0000259" key="13">
    <source>
        <dbReference type="PROSITE" id="PS51384"/>
    </source>
</evidence>
<feature type="compositionally biased region" description="Polar residues" evidence="10">
    <location>
        <begin position="791"/>
        <end position="812"/>
    </location>
</feature>
<feature type="transmembrane region" description="Helical" evidence="11">
    <location>
        <begin position="538"/>
        <end position="559"/>
    </location>
</feature>
<keyword evidence="6" id="KW-0521">NADP</keyword>
<sequence>MASAVPNKEDESSSQNENENEQTSKNSNDVDDGSLYPILDVEDSQKKGWLSQAQQRQQALTGLQSLCNQYCVSVKQQKSAFSADSFCKLFSQENALEFLFRLFDHQSKGQLVQSDFIDILKEHFSDRAEGREFIDLIDTLWYVFVNEADVDVDTFYRIFKSKGVLAKLFVLVDTNKTGQTSVDQVMAFFTQCTLQRGTCGVEELQPGRAEEIFRSIAKDDSKELDFEDFKKLIPSKNPFFAKRVFCIFDKDGSNTISMAEFREGLEQFCGRCDENKVRCLFQIYDEDGDGIIKLSELKAVLKACIEENGMKFSEHQLDQLTTALYDDARASGNDSDRTSAIGLSYEELKAQMTKHPGLLENLCISLDRLLLPSAAKTTKIRPTFKTFFSYVKNNVPFVVFIIAYAIVNIGLFVSRIIQYKDTNIFYILARACGQALNFNCSLILVLMLRHCITLLRQIGCASFLPLDQHVYLHKVCGVVVAVLSAIHTMMHCVNFPLNVADKLKSGCPGKDKETHDAIEWLFTTEPCLFGLIPGWANLTGWALVGILIIMVLCSLPCVRKSGSFEAFYWTHLLYVPFWVLLILHGPNFWYWFIGPGILFAIEGIGRIQLRLTGKGRTFISSAVLLPSRITHLVIRKPERFHFNPGDYVYVKIPAITSTEWHPFTISSSPELPDVMWLHIRCAGGWTNKLYEYFEREQAKLCLKQSAESPYPNGQTACQHCKHVLENKTSSFPTQNIMKGVRRLTRTFSTKQPVDSYDQLESGRMNLKSLKGNENLTFVENSDGAVSQTEYGTLGASTNRPQISETQVTSSTGEPHEERVLRDNSQYRHLSHRPRVMSIMVPIDEASGNNKKSSVLRKRSTPRASYAPESLRKRPTQATSREENKAEQQSKDGQHNTVEGVHIYYPLEIAIDGPYGAPSSHIFRAQHAVLIAAGIGVTPFASILQSIMNRYYASRQTCPKCRHCWVSQMPDSIMNLKKVDFFWINRDQRSFEWFVDMLSQLEKEQTEMGGVLGRFLDLHMYITSALKKTDLKAVGLQMALDLLHDKEKRDLVTGLKTRTNAGRPNWDKIFQKLVDEDRGKVTVFYCGPPQLAKELAKKCNEFDFDFRKEIF</sequence>
<feature type="domain" description="FAD-binding FR-type" evidence="13">
    <location>
        <begin position="604"/>
        <end position="716"/>
    </location>
</feature>
<comment type="caution">
    <text evidence="14">The sequence shown here is derived from an EMBL/GenBank/DDBJ whole genome shotgun (WGS) entry which is preliminary data.</text>
</comment>
<dbReference type="PROSITE" id="PS50222">
    <property type="entry name" value="EF_HAND_2"/>
    <property type="match status" value="2"/>
</dbReference>
<dbReference type="InterPro" id="IPR050369">
    <property type="entry name" value="RBOH/FRE"/>
</dbReference>